<proteinExistence type="predicted"/>
<gene>
    <name evidence="1" type="ORF">GDO78_021673</name>
</gene>
<comment type="caution">
    <text evidence="1">The sequence shown here is derived from an EMBL/GenBank/DDBJ whole genome shotgun (WGS) entry which is preliminary data.</text>
</comment>
<feature type="non-terminal residue" evidence="1">
    <location>
        <position position="103"/>
    </location>
</feature>
<sequence length="103" mass="11574">TLRNKLLQEGSSGLEFEKKSAEQADCTQTLHTLSLENQTLKEENASICKQLEELLASRQPLSEKMLVAGQLFKEMSHCLFDLKALCSILNQRIQGKEPNLSLL</sequence>
<protein>
    <submittedName>
        <fullName evidence="1">Uncharacterized protein</fullName>
    </submittedName>
</protein>
<reference evidence="1" key="1">
    <citation type="thesis" date="2020" institute="ProQuest LLC" country="789 East Eisenhower Parkway, Ann Arbor, MI, USA">
        <title>Comparative Genomics and Chromosome Evolution.</title>
        <authorList>
            <person name="Mudd A.B."/>
        </authorList>
    </citation>
    <scope>NUCLEOTIDE SEQUENCE</scope>
    <source>
        <strain evidence="1">HN-11 Male</strain>
        <tissue evidence="1">Kidney and liver</tissue>
    </source>
</reference>
<accession>A0A8J6B2U2</accession>
<name>A0A8J6B2U2_ELECQ</name>
<dbReference type="Proteomes" id="UP000770717">
    <property type="component" value="Unassembled WGS sequence"/>
</dbReference>
<feature type="non-terminal residue" evidence="1">
    <location>
        <position position="1"/>
    </location>
</feature>
<keyword evidence="2" id="KW-1185">Reference proteome</keyword>
<dbReference type="OrthoDB" id="5972981at2759"/>
<dbReference type="PANTHER" id="PTHR31075">
    <property type="entry name" value="CENTROSOMAL PROTEIN OF 85 KDA"/>
    <property type="match status" value="1"/>
</dbReference>
<dbReference type="EMBL" id="WNTK01067274">
    <property type="protein sequence ID" value="KAG9460461.1"/>
    <property type="molecule type" value="Genomic_DNA"/>
</dbReference>
<dbReference type="InterPro" id="IPR040210">
    <property type="entry name" value="Cep85/Cep85L"/>
</dbReference>
<evidence type="ECO:0000313" key="2">
    <source>
        <dbReference type="Proteomes" id="UP000770717"/>
    </source>
</evidence>
<dbReference type="GO" id="GO:0005813">
    <property type="term" value="C:centrosome"/>
    <property type="evidence" value="ECO:0007669"/>
    <property type="project" value="TreeGrafter"/>
</dbReference>
<dbReference type="PANTHER" id="PTHR31075:SF2">
    <property type="entry name" value="CENTROSOMAL PROTEIN OF 85 KDA-LIKE"/>
    <property type="match status" value="1"/>
</dbReference>
<organism evidence="1 2">
    <name type="scientific">Eleutherodactylus coqui</name>
    <name type="common">Puerto Rican coqui</name>
    <dbReference type="NCBI Taxonomy" id="57060"/>
    <lineage>
        <taxon>Eukaryota</taxon>
        <taxon>Metazoa</taxon>
        <taxon>Chordata</taxon>
        <taxon>Craniata</taxon>
        <taxon>Vertebrata</taxon>
        <taxon>Euteleostomi</taxon>
        <taxon>Amphibia</taxon>
        <taxon>Batrachia</taxon>
        <taxon>Anura</taxon>
        <taxon>Neobatrachia</taxon>
        <taxon>Hyloidea</taxon>
        <taxon>Eleutherodactylidae</taxon>
        <taxon>Eleutherodactylinae</taxon>
        <taxon>Eleutherodactylus</taxon>
        <taxon>Eleutherodactylus</taxon>
    </lineage>
</organism>
<evidence type="ECO:0000313" key="1">
    <source>
        <dbReference type="EMBL" id="KAG9460461.1"/>
    </source>
</evidence>
<dbReference type="AlphaFoldDB" id="A0A8J6B2U2"/>